<proteinExistence type="predicted"/>
<dbReference type="CDD" id="cd19075">
    <property type="entry name" value="AKR_AKR7A1-5"/>
    <property type="match status" value="1"/>
</dbReference>
<dbReference type="SUPFAM" id="SSF51430">
    <property type="entry name" value="NAD(P)-linked oxidoreductase"/>
    <property type="match status" value="1"/>
</dbReference>
<dbReference type="GO" id="GO:0016491">
    <property type="term" value="F:oxidoreductase activity"/>
    <property type="evidence" value="ECO:0007669"/>
    <property type="project" value="UniProtKB-KW"/>
</dbReference>
<dbReference type="Pfam" id="PF00248">
    <property type="entry name" value="Aldo_ket_red"/>
    <property type="match status" value="1"/>
</dbReference>
<sequence>MAAKTALPIVFGTMTIGNAGVEGVRISDLPTTNTMLDMFQSHGHSEIDNARLYGAGSSEKYFASANWSSRGLVMNTKLPPKYQCSTCTGPNHATPLEDTLREVNKLHPEGCFDRLGVSNYMSREVAAICEICGRNGWVTPAVYQGTYNALHRAIEPGLIPCLRHYGMALYAFQPWAGGFLTSRYRRDMRDEDYEKGSRFDPTRWQGRMHHGRYINDMCFDALDVMGPVMQKFGLTQVECALRWLLHHSEMSKENGDKMIIGASSPEQLEGNLRDLEKGELPGEVVEAMDAAWARVKGVVPRCFH</sequence>
<dbReference type="InterPro" id="IPR023210">
    <property type="entry name" value="NADP_OxRdtase_dom"/>
</dbReference>
<dbReference type="PANTHER" id="PTHR43364">
    <property type="entry name" value="NADH-SPECIFIC METHYLGLYOXAL REDUCTASE-RELATED"/>
    <property type="match status" value="1"/>
</dbReference>
<organism evidence="3 4">
    <name type="scientific">Zalerion maritima</name>
    <dbReference type="NCBI Taxonomy" id="339359"/>
    <lineage>
        <taxon>Eukaryota</taxon>
        <taxon>Fungi</taxon>
        <taxon>Dikarya</taxon>
        <taxon>Ascomycota</taxon>
        <taxon>Pezizomycotina</taxon>
        <taxon>Sordariomycetes</taxon>
        <taxon>Lulworthiomycetidae</taxon>
        <taxon>Lulworthiales</taxon>
        <taxon>Lulworthiaceae</taxon>
        <taxon>Zalerion</taxon>
    </lineage>
</organism>
<dbReference type="AlphaFoldDB" id="A0AAD5RKM3"/>
<accession>A0AAD5RKM3</accession>
<comment type="caution">
    <text evidence="3">The sequence shown here is derived from an EMBL/GenBank/DDBJ whole genome shotgun (WGS) entry which is preliminary data.</text>
</comment>
<evidence type="ECO:0000259" key="2">
    <source>
        <dbReference type="Pfam" id="PF00248"/>
    </source>
</evidence>
<reference evidence="3" key="1">
    <citation type="submission" date="2022-07" db="EMBL/GenBank/DDBJ databases">
        <title>Draft genome sequence of Zalerion maritima ATCC 34329, a (micro)plastics degrading marine fungus.</title>
        <authorList>
            <person name="Paco A."/>
            <person name="Goncalves M.F.M."/>
            <person name="Rocha-Santos T.A.P."/>
            <person name="Alves A."/>
        </authorList>
    </citation>
    <scope>NUCLEOTIDE SEQUENCE</scope>
    <source>
        <strain evidence="3">ATCC 34329</strain>
    </source>
</reference>
<dbReference type="InterPro" id="IPR050523">
    <property type="entry name" value="AKR_Detox_Biosynth"/>
</dbReference>
<evidence type="ECO:0000313" key="3">
    <source>
        <dbReference type="EMBL" id="KAJ2896847.1"/>
    </source>
</evidence>
<dbReference type="Gene3D" id="3.20.20.100">
    <property type="entry name" value="NADP-dependent oxidoreductase domain"/>
    <property type="match status" value="1"/>
</dbReference>
<protein>
    <submittedName>
        <fullName evidence="3">Aldo keto reductase protein</fullName>
    </submittedName>
</protein>
<dbReference type="PANTHER" id="PTHR43364:SF4">
    <property type="entry name" value="NAD(P)-LINKED OXIDOREDUCTASE SUPERFAMILY PROTEIN"/>
    <property type="match status" value="1"/>
</dbReference>
<evidence type="ECO:0000256" key="1">
    <source>
        <dbReference type="ARBA" id="ARBA00023002"/>
    </source>
</evidence>
<dbReference type="InterPro" id="IPR036812">
    <property type="entry name" value="NAD(P)_OxRdtase_dom_sf"/>
</dbReference>
<dbReference type="EMBL" id="JAKWBI020000309">
    <property type="protein sequence ID" value="KAJ2896847.1"/>
    <property type="molecule type" value="Genomic_DNA"/>
</dbReference>
<evidence type="ECO:0000313" key="4">
    <source>
        <dbReference type="Proteomes" id="UP001201980"/>
    </source>
</evidence>
<keyword evidence="1" id="KW-0560">Oxidoreductase</keyword>
<gene>
    <name evidence="3" type="ORF">MKZ38_005146</name>
</gene>
<keyword evidence="4" id="KW-1185">Reference proteome</keyword>
<dbReference type="Proteomes" id="UP001201980">
    <property type="component" value="Unassembled WGS sequence"/>
</dbReference>
<feature type="domain" description="NADP-dependent oxidoreductase" evidence="2">
    <location>
        <begin position="90"/>
        <end position="292"/>
    </location>
</feature>
<name>A0AAD5RKM3_9PEZI</name>